<comment type="caution">
    <text evidence="1">The sequence shown here is derived from an EMBL/GenBank/DDBJ whole genome shotgun (WGS) entry which is preliminary data.</text>
</comment>
<dbReference type="Proteomes" id="UP001500751">
    <property type="component" value="Unassembled WGS sequence"/>
</dbReference>
<evidence type="ECO:0008006" key="3">
    <source>
        <dbReference type="Google" id="ProtNLM"/>
    </source>
</evidence>
<proteinExistence type="predicted"/>
<reference evidence="2" key="1">
    <citation type="journal article" date="2019" name="Int. J. Syst. Evol. Microbiol.">
        <title>The Global Catalogue of Microorganisms (GCM) 10K type strain sequencing project: providing services to taxonomists for standard genome sequencing and annotation.</title>
        <authorList>
            <consortium name="The Broad Institute Genomics Platform"/>
            <consortium name="The Broad Institute Genome Sequencing Center for Infectious Disease"/>
            <person name="Wu L."/>
            <person name="Ma J."/>
        </authorList>
    </citation>
    <scope>NUCLEOTIDE SEQUENCE [LARGE SCALE GENOMIC DNA]</scope>
    <source>
        <strain evidence="2">JCM 16014</strain>
    </source>
</reference>
<protein>
    <recommendedName>
        <fullName evidence="3">Ig-like domain-containing protein</fullName>
    </recommendedName>
</protein>
<name>A0ABP5G938_9ACTN</name>
<keyword evidence="2" id="KW-1185">Reference proteome</keyword>
<sequence>MPPAADPAQHPHPYIAVAPDPQAAARAAAAKSRPADFGPGERIVKAWYAKRISTDEMIRYGYASMFAPDQVPADLRPTAALDEDSAAYLAFLTAHEAEATPQTRDWTAGIRTALDKPVPRAKTILKPTKDTTAKAGAAGAGPLAAVATGLETDPGCSTTDTISYPDVPFYSHDYHCEVSTDHFNILYNHGNLPEDAGANGRLTAIVDMVNAVEFAYTVYTTGDPLIGIPGLNFPAPTSKPVTILIGDTLHDHGRIKPNVAAVLPIGPGSAPSIWMPEDPKPYDALIRHEAFHVFQYTFLPDIYWDFPTMALTGDFPSQNWWMEATAQWATDESYRLVPDGWSQTNRDYYYKNIRDYLGTDQGPDSQGNPTNGAHRPINSFDGMGANRQYGVFPLAEYLTEAGQKASGTESDRSAVLKTWQLVGSGKLPLDAINQVLAGYGYNVNQTWLQYAVANYRLGTPSDLAPAGQAVPADGYTETGSDGPAAWVKSLNGRPTRDLPTVAGYDVTKTDAIYDLAGGGQAFVDFNPPPPTAGMAADAGTALTVTIDPKQAPGVQWELVAWQPTLSPYTTPIPQMIAQPDASGTASVVAPPPPSAGDPPPYFSLIMTSTSFVANSADAADKGGITVPYSHTMTAVAHLATDGSAATTARLASPQPQWMYFTTSQAQIALSCNLSLGTLESAWNPDIAVFAPNAQKVQSSNNGCRTDTAKQLALDKVPTKAPGLYLVRFTPPGGKSGTLSVTAWASTDASATNPADGSQSTATIATIGQDGDILFTGQQGARVAIACGVVSTTKWDHLPLVLYDPSGKQIASVAQNNSVEDCSKDGTKQSLALDYVKMPVDGQYRLHLGVEGMQLGQITVWVWQSTDVLLAAVADGTPATATITTVGQDAYVTVSAVAGQYLTVACSFNATPATSHLPLWLLDASGNTVTSIDTNNSVEDCSRDGTKDRLAGTHIKVPATGDYRLRLGPTDLTVGTITVWIWASSNVTGSATAAGTPTTFQITTPGQYADLTVPLAAGQRVAVTCSTASTPATTHMPVALIDPGGTQIASAAINNTVEDCSTNGSQDRLAIAGADVKTAGTYHVWFYPPPFYAGSVTFWVYSSTPITMTGTVNDGVAASAVLTTPGQDEWLTFTGTAGNRFVMDCSILTSSGTSWEPYFQLYDPNNVQVASLWAGGTKPGFGYPCSLDGSQQVAMDGDLQLKLTGTYRLHIDPQSVYGTGQVKIWMWSAPDVQASSPTTGAQVATTIAAPTQDGWLQFSATAGQHLALSCSVTSYSGGSAWQPNMQVYDPAGKQVSYLLYTPTGPCGAAGVMKSAWNGLALSSTGTYTLHIDPPGTATGTVVTSLVVS</sequence>
<organism evidence="1 2">
    <name type="scientific">Catenulispora yoronensis</name>
    <dbReference type="NCBI Taxonomy" id="450799"/>
    <lineage>
        <taxon>Bacteria</taxon>
        <taxon>Bacillati</taxon>
        <taxon>Actinomycetota</taxon>
        <taxon>Actinomycetes</taxon>
        <taxon>Catenulisporales</taxon>
        <taxon>Catenulisporaceae</taxon>
        <taxon>Catenulispora</taxon>
    </lineage>
</organism>
<accession>A0ABP5G938</accession>
<dbReference type="Gene3D" id="2.60.120.380">
    <property type="match status" value="1"/>
</dbReference>
<evidence type="ECO:0000313" key="1">
    <source>
        <dbReference type="EMBL" id="GAA2041491.1"/>
    </source>
</evidence>
<evidence type="ECO:0000313" key="2">
    <source>
        <dbReference type="Proteomes" id="UP001500751"/>
    </source>
</evidence>
<gene>
    <name evidence="1" type="ORF">GCM10009839_49940</name>
</gene>
<dbReference type="EMBL" id="BAAAQN010000031">
    <property type="protein sequence ID" value="GAA2041491.1"/>
    <property type="molecule type" value="Genomic_DNA"/>
</dbReference>